<comment type="caution">
    <text evidence="3">The sequence shown here is derived from an EMBL/GenBank/DDBJ whole genome shotgun (WGS) entry which is preliminary data.</text>
</comment>
<dbReference type="Gene3D" id="3.30.2250.10">
    <property type="entry name" value="Bifunctional DNA primase/polymerase domain"/>
    <property type="match status" value="1"/>
</dbReference>
<dbReference type="SUPFAM" id="SSF52540">
    <property type="entry name" value="P-loop containing nucleoside triphosphate hydrolases"/>
    <property type="match status" value="1"/>
</dbReference>
<dbReference type="Gene3D" id="3.40.50.300">
    <property type="entry name" value="P-loop containing nucleotide triphosphate hydrolases"/>
    <property type="match status" value="1"/>
</dbReference>
<dbReference type="SMART" id="SM00942">
    <property type="entry name" value="PriCT_1"/>
    <property type="match status" value="1"/>
</dbReference>
<feature type="domain" description="DNA primase/polymerase bifunctional N-terminal" evidence="2">
    <location>
        <begin position="8"/>
        <end position="145"/>
    </location>
</feature>
<dbReference type="RefSeq" id="WP_087159041.1">
    <property type="nucleotide sequence ID" value="NZ_NFKM01000020.1"/>
</dbReference>
<evidence type="ECO:0008006" key="5">
    <source>
        <dbReference type="Google" id="ProtNLM"/>
    </source>
</evidence>
<dbReference type="Pfam" id="PF09250">
    <property type="entry name" value="Prim-Pol"/>
    <property type="match status" value="1"/>
</dbReference>
<evidence type="ECO:0000313" key="3">
    <source>
        <dbReference type="EMBL" id="OUP57575.1"/>
    </source>
</evidence>
<dbReference type="Pfam" id="PF08708">
    <property type="entry name" value="PriCT_1"/>
    <property type="match status" value="1"/>
</dbReference>
<dbReference type="InterPro" id="IPR015330">
    <property type="entry name" value="DNA_primase/pol_bifunc_N"/>
</dbReference>
<evidence type="ECO:0000259" key="2">
    <source>
        <dbReference type="SMART" id="SM00943"/>
    </source>
</evidence>
<accession>A0A1Y4LLK8</accession>
<feature type="domain" description="Primase C-terminal 1" evidence="1">
    <location>
        <begin position="172"/>
        <end position="236"/>
    </location>
</feature>
<dbReference type="SUPFAM" id="SSF56747">
    <property type="entry name" value="Prim-pol domain"/>
    <property type="match status" value="1"/>
</dbReference>
<gene>
    <name evidence="3" type="ORF">B5F14_08830</name>
</gene>
<dbReference type="SMART" id="SM00943">
    <property type="entry name" value="Prim-Pol"/>
    <property type="match status" value="1"/>
</dbReference>
<proteinExistence type="predicted"/>
<reference evidence="4" key="1">
    <citation type="submission" date="2017-04" db="EMBL/GenBank/DDBJ databases">
        <title>Function of individual gut microbiota members based on whole genome sequencing of pure cultures obtained from chicken caecum.</title>
        <authorList>
            <person name="Medvecky M."/>
            <person name="Cejkova D."/>
            <person name="Polansky O."/>
            <person name="Karasova D."/>
            <person name="Kubasova T."/>
            <person name="Cizek A."/>
            <person name="Rychlik I."/>
        </authorList>
    </citation>
    <scope>NUCLEOTIDE SEQUENCE [LARGE SCALE GENOMIC DNA]</scope>
    <source>
        <strain evidence="4">An178</strain>
    </source>
</reference>
<evidence type="ECO:0000259" key="1">
    <source>
        <dbReference type="SMART" id="SM00942"/>
    </source>
</evidence>
<dbReference type="InterPro" id="IPR027417">
    <property type="entry name" value="P-loop_NTPase"/>
</dbReference>
<keyword evidence="4" id="KW-1185">Reference proteome</keyword>
<dbReference type="EMBL" id="NFKM01000020">
    <property type="protein sequence ID" value="OUP57575.1"/>
    <property type="molecule type" value="Genomic_DNA"/>
</dbReference>
<dbReference type="Proteomes" id="UP000195447">
    <property type="component" value="Unassembled WGS sequence"/>
</dbReference>
<dbReference type="InterPro" id="IPR014820">
    <property type="entry name" value="PriCT_1"/>
</dbReference>
<dbReference type="Pfam" id="PF13481">
    <property type="entry name" value="AAA_25"/>
    <property type="match status" value="1"/>
</dbReference>
<sequence>MNPILKSALNYAQGHYKVFPIQYHSKSKQVLASWLNEASTDENLIYQWFENTRFNVGVRTGNGLVVIDVDNKNHKNGMVVIKKIMKEFPKTKIVKTPNNGIHIYYRVDREIHNKVDLYPGIDIRGEHGYVLGAGSELDNGKYELFTDYPIAQADENVYEFIEKKEQKKEKRDQKTSEIYQGQRNDTLFRLGCSLQRSGLSDEAIESCLILENKNRCRPPLEDKEVEAIIKSVFKYKKDSVSYSKYEGSYTSASLLNSEEADEPDIVEDMITVGFTLLGAPQKTGKTFFCLQLADAISSGNDFLEKKVQKGTSLYLAFEDKRAKLKRRLQTMGVEPKENFIIDVLKPNENYDLEGRVLEVKERHPDLRLVIIDTFQKIRKIKDRDYENDYKESTIFHELACKHGIAILATTHLRKDLDTNNPFKAIYGTTGLTAGADSILVMYKKVHISQYIQFASQAKDAPDSLMTLHQKENLTLEVCETESDVVWDERIVKIINFIVVAKEFIGSHEQLASKIGLNITGRPLQALMRSNTQVFKEAHIVYEILPRKNKARQIRLEYQGDETE</sequence>
<dbReference type="CDD" id="cd04859">
    <property type="entry name" value="Prim_Pol"/>
    <property type="match status" value="1"/>
</dbReference>
<evidence type="ECO:0000313" key="4">
    <source>
        <dbReference type="Proteomes" id="UP000195447"/>
    </source>
</evidence>
<name>A0A1Y4LLK8_9FIRM</name>
<protein>
    <recommendedName>
        <fullName evidence="5">DNA primase/polymerase bifunctional N-terminal domain-containing protein</fullName>
    </recommendedName>
</protein>
<organism evidence="3 4">
    <name type="scientific">Faecalitalea cylindroides</name>
    <dbReference type="NCBI Taxonomy" id="39483"/>
    <lineage>
        <taxon>Bacteria</taxon>
        <taxon>Bacillati</taxon>
        <taxon>Bacillota</taxon>
        <taxon>Erysipelotrichia</taxon>
        <taxon>Erysipelotrichales</taxon>
        <taxon>Erysipelotrichaceae</taxon>
        <taxon>Faecalitalea</taxon>
    </lineage>
</organism>
<dbReference type="AlphaFoldDB" id="A0A1Y4LLK8"/>